<protein>
    <submittedName>
        <fullName evidence="1">Uncharacterized protein</fullName>
    </submittedName>
</protein>
<accession>A0A427AD69</accession>
<gene>
    <name evidence="1" type="ORF">B296_00006169</name>
</gene>
<reference evidence="1 2" key="1">
    <citation type="journal article" date="2014" name="Agronomy (Basel)">
        <title>A Draft Genome Sequence for Ensete ventricosum, the Drought-Tolerant Tree Against Hunger.</title>
        <authorList>
            <person name="Harrison J."/>
            <person name="Moore K.A."/>
            <person name="Paszkiewicz K."/>
            <person name="Jones T."/>
            <person name="Grant M."/>
            <person name="Ambacheew D."/>
            <person name="Muzemil S."/>
            <person name="Studholme D.J."/>
        </authorList>
    </citation>
    <scope>NUCLEOTIDE SEQUENCE [LARGE SCALE GENOMIC DNA]</scope>
</reference>
<organism evidence="1 2">
    <name type="scientific">Ensete ventricosum</name>
    <name type="common">Abyssinian banana</name>
    <name type="synonym">Musa ensete</name>
    <dbReference type="NCBI Taxonomy" id="4639"/>
    <lineage>
        <taxon>Eukaryota</taxon>
        <taxon>Viridiplantae</taxon>
        <taxon>Streptophyta</taxon>
        <taxon>Embryophyta</taxon>
        <taxon>Tracheophyta</taxon>
        <taxon>Spermatophyta</taxon>
        <taxon>Magnoliopsida</taxon>
        <taxon>Liliopsida</taxon>
        <taxon>Zingiberales</taxon>
        <taxon>Musaceae</taxon>
        <taxon>Ensete</taxon>
    </lineage>
</organism>
<name>A0A427AD69_ENSVE</name>
<comment type="caution">
    <text evidence="1">The sequence shown here is derived from an EMBL/GenBank/DDBJ whole genome shotgun (WGS) entry which is preliminary data.</text>
</comment>
<dbReference type="AlphaFoldDB" id="A0A427AD69"/>
<proteinExistence type="predicted"/>
<dbReference type="Proteomes" id="UP000287651">
    <property type="component" value="Unassembled WGS sequence"/>
</dbReference>
<sequence>MHSSVSLLPPSQRSSDPRRTPFLPLPAAFHCRGLLTLPPSSSYASSPWPAPLPTVGSIVVGPLPLKHQQRCRYLAVAHLLDAPHDAAASSLVAAALAAATAPLAAAPPYYHRCPFLSLLAPHPVAAAIAAPPCRRRLLLPLLPTSSPTSFSTYWRFLRRQSRCDQVLPHLRRKLMPLTR</sequence>
<dbReference type="EMBL" id="AMZH03002860">
    <property type="protein sequence ID" value="RRT74160.1"/>
    <property type="molecule type" value="Genomic_DNA"/>
</dbReference>
<evidence type="ECO:0000313" key="2">
    <source>
        <dbReference type="Proteomes" id="UP000287651"/>
    </source>
</evidence>
<evidence type="ECO:0000313" key="1">
    <source>
        <dbReference type="EMBL" id="RRT74160.1"/>
    </source>
</evidence>